<feature type="signal peptide" evidence="8">
    <location>
        <begin position="1"/>
        <end position="24"/>
    </location>
</feature>
<organism evidence="9 10">
    <name type="scientific">Sphaerochaeta halotolerans</name>
    <dbReference type="NCBI Taxonomy" id="2293840"/>
    <lineage>
        <taxon>Bacteria</taxon>
        <taxon>Pseudomonadati</taxon>
        <taxon>Spirochaetota</taxon>
        <taxon>Spirochaetia</taxon>
        <taxon>Spirochaetales</taxon>
        <taxon>Sphaerochaetaceae</taxon>
        <taxon>Sphaerochaeta</taxon>
    </lineage>
</organism>
<dbReference type="EMBL" id="QUWK01000001">
    <property type="protein sequence ID" value="RFU96025.1"/>
    <property type="molecule type" value="Genomic_DNA"/>
</dbReference>
<dbReference type="Pfam" id="PF13416">
    <property type="entry name" value="SBP_bac_8"/>
    <property type="match status" value="1"/>
</dbReference>
<keyword evidence="4 8" id="KW-0732">Signal</keyword>
<evidence type="ECO:0000256" key="8">
    <source>
        <dbReference type="SAM" id="SignalP"/>
    </source>
</evidence>
<dbReference type="RefSeq" id="WP_117328843.1">
    <property type="nucleotide sequence ID" value="NZ_QUWK01000001.1"/>
</dbReference>
<reference evidence="10" key="1">
    <citation type="submission" date="2018-08" db="EMBL/GenBank/DDBJ databases">
        <authorList>
            <person name="Grouzdev D.S."/>
            <person name="Krutkina M.S."/>
        </authorList>
    </citation>
    <scope>NUCLEOTIDE SEQUENCE [LARGE SCALE GENOMIC DNA]</scope>
    <source>
        <strain evidence="10">4-11</strain>
    </source>
</reference>
<dbReference type="SUPFAM" id="SSF53850">
    <property type="entry name" value="Periplasmic binding protein-like II"/>
    <property type="match status" value="1"/>
</dbReference>
<evidence type="ECO:0000256" key="4">
    <source>
        <dbReference type="ARBA" id="ARBA00022729"/>
    </source>
</evidence>
<keyword evidence="5" id="KW-0472">Membrane</keyword>
<dbReference type="AlphaFoldDB" id="A0A372MJR9"/>
<dbReference type="InterPro" id="IPR006059">
    <property type="entry name" value="SBP"/>
</dbReference>
<dbReference type="OrthoDB" id="9787283at2"/>
<dbReference type="InterPro" id="IPR050490">
    <property type="entry name" value="Bact_solute-bd_prot1"/>
</dbReference>
<dbReference type="PANTHER" id="PTHR43649:SF33">
    <property type="entry name" value="POLYGALACTURONAN_RHAMNOGALACTURONAN-BINDING PROTEIN YTCQ"/>
    <property type="match status" value="1"/>
</dbReference>
<keyword evidence="10" id="KW-1185">Reference proteome</keyword>
<dbReference type="GO" id="GO:0042597">
    <property type="term" value="C:periplasmic space"/>
    <property type="evidence" value="ECO:0007669"/>
    <property type="project" value="UniProtKB-SubCell"/>
</dbReference>
<evidence type="ECO:0000256" key="1">
    <source>
        <dbReference type="ARBA" id="ARBA00004418"/>
    </source>
</evidence>
<gene>
    <name evidence="9" type="ORF">DYP60_00085</name>
</gene>
<keyword evidence="6" id="KW-0564">Palmitate</keyword>
<comment type="caution">
    <text evidence="9">The sequence shown here is derived from an EMBL/GenBank/DDBJ whole genome shotgun (WGS) entry which is preliminary data.</text>
</comment>
<evidence type="ECO:0000256" key="3">
    <source>
        <dbReference type="ARBA" id="ARBA00022475"/>
    </source>
</evidence>
<evidence type="ECO:0000256" key="2">
    <source>
        <dbReference type="ARBA" id="ARBA00008520"/>
    </source>
</evidence>
<evidence type="ECO:0000256" key="7">
    <source>
        <dbReference type="ARBA" id="ARBA00023288"/>
    </source>
</evidence>
<proteinExistence type="inferred from homology"/>
<comment type="subcellular location">
    <subcellularLocation>
        <location evidence="1">Periplasm</location>
    </subcellularLocation>
</comment>
<comment type="similarity">
    <text evidence="2">Belongs to the bacterial solute-binding protein 1 family.</text>
</comment>
<evidence type="ECO:0000256" key="5">
    <source>
        <dbReference type="ARBA" id="ARBA00023136"/>
    </source>
</evidence>
<dbReference type="Proteomes" id="UP000264002">
    <property type="component" value="Unassembled WGS sequence"/>
</dbReference>
<evidence type="ECO:0000313" key="9">
    <source>
        <dbReference type="EMBL" id="RFU96025.1"/>
    </source>
</evidence>
<protein>
    <submittedName>
        <fullName evidence="9">Extracellular solute-binding protein</fullName>
    </submittedName>
</protein>
<dbReference type="PANTHER" id="PTHR43649">
    <property type="entry name" value="ARABINOSE-BINDING PROTEIN-RELATED"/>
    <property type="match status" value="1"/>
</dbReference>
<keyword evidence="7" id="KW-0449">Lipoprotein</keyword>
<keyword evidence="3" id="KW-1003">Cell membrane</keyword>
<name>A0A372MJR9_9SPIR</name>
<accession>A0A372MJR9</accession>
<dbReference type="Gene3D" id="3.40.190.10">
    <property type="entry name" value="Periplasmic binding protein-like II"/>
    <property type="match status" value="2"/>
</dbReference>
<feature type="chain" id="PRO_5016596428" evidence="8">
    <location>
        <begin position="25"/>
        <end position="525"/>
    </location>
</feature>
<evidence type="ECO:0000313" key="10">
    <source>
        <dbReference type="Proteomes" id="UP000264002"/>
    </source>
</evidence>
<evidence type="ECO:0000256" key="6">
    <source>
        <dbReference type="ARBA" id="ARBA00023139"/>
    </source>
</evidence>
<sequence length="525" mass="58430">MKKQYFVCIALIALLSFVSLPLFSQGSKDSAVDGPVSIDLWYGAAVTEAGPPPADWVGFDIIKEKLNIDLKLTTLPSNESDQDVKIQAAAAANNLPDLFMVRRDVLARLVSQGLVAPVDDLYEKMPTRTATHYNEVSRNHTKFNGKSYGLADPGSIVKNEGLLIRKDWLDNLGLSIPTTTDELLDVMRAFTFDDPDGNGKNDTYGYGAFQEVNNYEAWPGRRLEPILGAFGVEGTWDMTVANAGLTILKPEFYDAMVYLKKMVDEGIIDPNWLAYKKDDFRAAWKQGRFGIMREQNAAFAAQSNYAPFDKNFPNGEWVVMDPIKGPKGHASIGPYTAGFRIYAISAKAVEEGKKEKIAELLEWMASDEGYYLLGWGVEGVNYTKDANGIPVADGLPDPDLAFSGPVGQTVTQLRNMVFYNGDIELYARYPKYITATSKKEMSALDVLRTMQSKQWTPAIGSDMLPIPSADLKRFYEQGLSEFITGKRTLNRTNWNTWIAEFKKLGGQDWNDKGVAFAKENNLLNE</sequence>
<reference evidence="9 10" key="2">
    <citation type="submission" date="2018-09" db="EMBL/GenBank/DDBJ databases">
        <title>Genome of Sphaerochaeta halotolerans strain 4-11.</title>
        <authorList>
            <person name="Nazina T.N."/>
            <person name="Sokolova D.S."/>
        </authorList>
    </citation>
    <scope>NUCLEOTIDE SEQUENCE [LARGE SCALE GENOMIC DNA]</scope>
    <source>
        <strain evidence="9 10">4-11</strain>
    </source>
</reference>